<keyword evidence="2" id="KW-1185">Reference proteome</keyword>
<reference evidence="1" key="1">
    <citation type="journal article" date="2022" name="Syst. Appl. Microbiol.">
        <title>Natronocalculus amylovorans gen. nov., sp. nov., and Natranaeroarchaeum aerophilus sp. nov., dominant culturable amylolytic natronoarchaea from hypersaline soda lakes in southwestern Siberia.</title>
        <authorList>
            <person name="Sorokin D.Y."/>
            <person name="Elcheninov A.G."/>
            <person name="Khizhniak T.V."/>
            <person name="Koenen M."/>
            <person name="Bale N.J."/>
            <person name="Damste J.S.S."/>
            <person name="Kublanov I.V."/>
        </authorList>
    </citation>
    <scope>NUCLEOTIDE SEQUENCE</scope>
    <source>
        <strain evidence="1">AArc-St2</strain>
    </source>
</reference>
<reference evidence="1" key="2">
    <citation type="submission" date="2022-02" db="EMBL/GenBank/DDBJ databases">
        <authorList>
            <person name="Elcheninov A.G."/>
            <person name="Sorokin D.Y."/>
            <person name="Kublanov I.V."/>
        </authorList>
    </citation>
    <scope>NUCLEOTIDE SEQUENCE</scope>
    <source>
        <strain evidence="1">AArc-St2</strain>
        <plasmid evidence="1">pAArc-St2</plasmid>
    </source>
</reference>
<comment type="caution">
    <text evidence="1">The sequence shown here is derived from an EMBL/GenBank/DDBJ whole genome shotgun (WGS) entry which is preliminary data.</text>
</comment>
<accession>A0AAE3FZV4</accession>
<organism evidence="1 2">
    <name type="scientific">Natronocalculus amylovorans</name>
    <dbReference type="NCBI Taxonomy" id="2917812"/>
    <lineage>
        <taxon>Archaea</taxon>
        <taxon>Methanobacteriati</taxon>
        <taxon>Methanobacteriota</taxon>
        <taxon>Stenosarchaea group</taxon>
        <taxon>Halobacteria</taxon>
        <taxon>Halobacteriales</taxon>
        <taxon>Haloferacaceae</taxon>
        <taxon>Natronocalculus</taxon>
    </lineage>
</organism>
<dbReference type="InterPro" id="IPR036388">
    <property type="entry name" value="WH-like_DNA-bd_sf"/>
</dbReference>
<dbReference type="AlphaFoldDB" id="A0AAE3FZV4"/>
<dbReference type="Gene3D" id="1.10.10.10">
    <property type="entry name" value="Winged helix-like DNA-binding domain superfamily/Winged helix DNA-binding domain"/>
    <property type="match status" value="1"/>
</dbReference>
<dbReference type="RefSeq" id="WP_250585960.1">
    <property type="nucleotide sequence ID" value="NZ_JAKRVX010000010.1"/>
</dbReference>
<evidence type="ECO:0000313" key="1">
    <source>
        <dbReference type="EMBL" id="MCL9818379.1"/>
    </source>
</evidence>
<dbReference type="SUPFAM" id="SSF46785">
    <property type="entry name" value="Winged helix' DNA-binding domain"/>
    <property type="match status" value="1"/>
</dbReference>
<dbReference type="Proteomes" id="UP001203207">
    <property type="component" value="Unassembled WGS sequence"/>
</dbReference>
<name>A0AAE3FZV4_9EURY</name>
<geneLocation type="plasmid" evidence="1">
    <name>pAArc-St2</name>
</geneLocation>
<protein>
    <submittedName>
        <fullName evidence="1">PhiH1 repressor</fullName>
    </submittedName>
</protein>
<proteinExistence type="predicted"/>
<evidence type="ECO:0000313" key="2">
    <source>
        <dbReference type="Proteomes" id="UP001203207"/>
    </source>
</evidence>
<gene>
    <name evidence="1" type="ORF">AArcSt2_15660</name>
</gene>
<dbReference type="EMBL" id="JAKRVX010000010">
    <property type="protein sequence ID" value="MCL9818379.1"/>
    <property type="molecule type" value="Genomic_DNA"/>
</dbReference>
<keyword evidence="1" id="KW-0614">Plasmid</keyword>
<sequence>MSVSLGLSGNMRKTADWMTQADDRILELIRDEGNLTPSAIEHLGGPVRQYASERATLLAQYGLLEVVYRGLYRLTDNGHAYLDEDLDANKLEPVNSE</sequence>
<dbReference type="InterPro" id="IPR036390">
    <property type="entry name" value="WH_DNA-bd_sf"/>
</dbReference>